<dbReference type="AlphaFoldDB" id="A0A316YKU4"/>
<dbReference type="EMBL" id="KZ819637">
    <property type="protein sequence ID" value="PWN89696.1"/>
    <property type="molecule type" value="Genomic_DNA"/>
</dbReference>
<dbReference type="InParanoid" id="A0A316YKU4"/>
<dbReference type="GO" id="GO:0005829">
    <property type="term" value="C:cytosol"/>
    <property type="evidence" value="ECO:0007669"/>
    <property type="project" value="TreeGrafter"/>
</dbReference>
<evidence type="ECO:0000256" key="1">
    <source>
        <dbReference type="SAM" id="MobiDB-lite"/>
    </source>
</evidence>
<dbReference type="OrthoDB" id="10261753at2759"/>
<feature type="compositionally biased region" description="Basic and acidic residues" evidence="1">
    <location>
        <begin position="411"/>
        <end position="421"/>
    </location>
</feature>
<evidence type="ECO:0000313" key="2">
    <source>
        <dbReference type="EMBL" id="PWN89696.1"/>
    </source>
</evidence>
<feature type="compositionally biased region" description="Acidic residues" evidence="1">
    <location>
        <begin position="254"/>
        <end position="273"/>
    </location>
</feature>
<feature type="region of interest" description="Disordered" evidence="1">
    <location>
        <begin position="222"/>
        <end position="288"/>
    </location>
</feature>
<name>A0A316YKU4_9BASI</name>
<proteinExistence type="predicted"/>
<feature type="compositionally biased region" description="Basic and acidic residues" evidence="1">
    <location>
        <begin position="475"/>
        <end position="489"/>
    </location>
</feature>
<dbReference type="RefSeq" id="XP_025376894.1">
    <property type="nucleotide sequence ID" value="XM_025525193.1"/>
</dbReference>
<reference evidence="2 3" key="1">
    <citation type="journal article" date="2018" name="Mol. Biol. Evol.">
        <title>Broad Genomic Sampling Reveals a Smut Pathogenic Ancestry of the Fungal Clade Ustilaginomycotina.</title>
        <authorList>
            <person name="Kijpornyongpan T."/>
            <person name="Mondo S.J."/>
            <person name="Barry K."/>
            <person name="Sandor L."/>
            <person name="Lee J."/>
            <person name="Lipzen A."/>
            <person name="Pangilinan J."/>
            <person name="LaButti K."/>
            <person name="Hainaut M."/>
            <person name="Henrissat B."/>
            <person name="Grigoriev I.V."/>
            <person name="Spatafora J.W."/>
            <person name="Aime M.C."/>
        </authorList>
    </citation>
    <scope>NUCLEOTIDE SEQUENCE [LARGE SCALE GENOMIC DNA]</scope>
    <source>
        <strain evidence="2 3">MCA 4198</strain>
    </source>
</reference>
<dbReference type="Proteomes" id="UP000245768">
    <property type="component" value="Unassembled WGS sequence"/>
</dbReference>
<dbReference type="GO" id="GO:0009966">
    <property type="term" value="P:regulation of signal transduction"/>
    <property type="evidence" value="ECO:0007669"/>
    <property type="project" value="InterPro"/>
</dbReference>
<dbReference type="Pfam" id="PF04177">
    <property type="entry name" value="TAP42"/>
    <property type="match status" value="1"/>
</dbReference>
<accession>A0A316YKU4</accession>
<dbReference type="PANTHER" id="PTHR10933">
    <property type="entry name" value="IMMUNOGLOBULIN-BINDING PROTEIN 1"/>
    <property type="match status" value="1"/>
</dbReference>
<feature type="region of interest" description="Disordered" evidence="1">
    <location>
        <begin position="445"/>
        <end position="509"/>
    </location>
</feature>
<dbReference type="Gene3D" id="1.25.40.540">
    <property type="entry name" value="TAP42-like family"/>
    <property type="match status" value="1"/>
</dbReference>
<evidence type="ECO:0000313" key="3">
    <source>
        <dbReference type="Proteomes" id="UP000245768"/>
    </source>
</evidence>
<dbReference type="GeneID" id="37047109"/>
<feature type="compositionally biased region" description="Low complexity" evidence="1">
    <location>
        <begin position="390"/>
        <end position="402"/>
    </location>
</feature>
<dbReference type="GO" id="GO:0035303">
    <property type="term" value="P:regulation of dephosphorylation"/>
    <property type="evidence" value="ECO:0007669"/>
    <property type="project" value="TreeGrafter"/>
</dbReference>
<dbReference type="STRING" id="215250.A0A316YKU4"/>
<feature type="compositionally biased region" description="Basic and acidic residues" evidence="1">
    <location>
        <begin position="243"/>
        <end position="253"/>
    </location>
</feature>
<gene>
    <name evidence="2" type="ORF">FA10DRAFT_303002</name>
</gene>
<protein>
    <submittedName>
        <fullName evidence="2">TAP42-domain-containing protein</fullName>
    </submittedName>
</protein>
<keyword evidence="3" id="KW-1185">Reference proteome</keyword>
<organism evidence="2 3">
    <name type="scientific">Acaromyces ingoldii</name>
    <dbReference type="NCBI Taxonomy" id="215250"/>
    <lineage>
        <taxon>Eukaryota</taxon>
        <taxon>Fungi</taxon>
        <taxon>Dikarya</taxon>
        <taxon>Basidiomycota</taxon>
        <taxon>Ustilaginomycotina</taxon>
        <taxon>Exobasidiomycetes</taxon>
        <taxon>Exobasidiales</taxon>
        <taxon>Cryptobasidiaceae</taxon>
        <taxon>Acaromyces</taxon>
    </lineage>
</organism>
<dbReference type="InterPro" id="IPR007304">
    <property type="entry name" value="TAP46-like"/>
</dbReference>
<feature type="region of interest" description="Disordered" evidence="1">
    <location>
        <begin position="332"/>
        <end position="423"/>
    </location>
</feature>
<dbReference type="GO" id="GO:0051721">
    <property type="term" value="F:protein phosphatase 2A binding"/>
    <property type="evidence" value="ECO:0007669"/>
    <property type="project" value="TreeGrafter"/>
</dbReference>
<dbReference type="PANTHER" id="PTHR10933:SF9">
    <property type="entry name" value="IMMUNOGLOBULIN-BINDING PROTEIN 1"/>
    <property type="match status" value="1"/>
</dbReference>
<sequence length="509" mass="53697">MADAQSGRSSGSLTSLLGTIFERASSSSSSSSAEDPAAGLLSLIQVARARIASLGLVSANDTLEDLPTASLRALALDSVYAEAVLRTRTAVGDFGARQAVLQQSLVAARTYLARLATLGVLLRDRSSSSSSSSEADGDAVPAYVNQLSAVVARCIDGDEATAPFPSEAAARRQAKIAALRLERALSRALDSYRLALRAKRGPAASSSSSSSQQPPETAFDLLVLPPSRRGQQATSAEDEDEGRAEYEGVSKSEDGDEDGDGEEDGDEEEEDDGNFVGGAGEEFGDGVRTPAGLRSYLVMLLRLHAIRALNHIDSTLAELALLKNMPASAARDAAARAGQERDMRAQRQGQGQGSSGDDDWRIEQRFGASSSAPLLDPKGKPLRPFTILPSGSASSSSAAAAGAGQGGVLNERQRLRDEVFRPSHRLPTMSIDDYLAEEQRRGNIIQGGGEASAQAPTSTEQRRARAEGDGGATTRDADEAADEQRRRDMEWDDFTEANPRGQGNTMNRG</sequence>
<dbReference type="InterPro" id="IPR038511">
    <property type="entry name" value="TAP42/TAP46-like_sf"/>
</dbReference>